<dbReference type="EMBL" id="CP001734">
    <property type="protein sequence ID" value="ACV68031.1"/>
    <property type="molecule type" value="Genomic_DNA"/>
</dbReference>
<reference evidence="2" key="1">
    <citation type="submission" date="2009-09" db="EMBL/GenBank/DDBJ databases">
        <title>The complete chromosome of Desulfohalobium retbaense DSM 5692.</title>
        <authorList>
            <consortium name="US DOE Joint Genome Institute (JGI-PGF)"/>
            <person name="Lucas S."/>
            <person name="Copeland A."/>
            <person name="Lapidus A."/>
            <person name="Glavina del Rio T."/>
            <person name="Dalin E."/>
            <person name="Tice H."/>
            <person name="Bruce D."/>
            <person name="Goodwin L."/>
            <person name="Pitluck S."/>
            <person name="Kyrpides N."/>
            <person name="Mavromatis K."/>
            <person name="Ivanova N."/>
            <person name="Mikhailova N."/>
            <person name="Munk A.C."/>
            <person name="Brettin T."/>
            <person name="Detter J.C."/>
            <person name="Han C."/>
            <person name="Tapia R."/>
            <person name="Larimer F."/>
            <person name="Land M."/>
            <person name="Hauser L."/>
            <person name="Markowitz V."/>
            <person name="Cheng J.-F."/>
            <person name="Hugenholtz P."/>
            <person name="Woyke T."/>
            <person name="Wu D."/>
            <person name="Spring S."/>
            <person name="Klenk H.-P."/>
            <person name="Eisen J.A."/>
        </authorList>
    </citation>
    <scope>NUCLEOTIDE SEQUENCE [LARGE SCALE GENOMIC DNA]</scope>
    <source>
        <strain evidence="2">DSM 5692</strain>
    </source>
</reference>
<dbReference type="Proteomes" id="UP000001052">
    <property type="component" value="Chromosome"/>
</dbReference>
<proteinExistence type="predicted"/>
<evidence type="ECO:0008006" key="3">
    <source>
        <dbReference type="Google" id="ProtNLM"/>
    </source>
</evidence>
<organism evidence="1 2">
    <name type="scientific">Desulfohalobium retbaense (strain ATCC 49708 / DSM 5692 / JCM 16813 / HR100)</name>
    <dbReference type="NCBI Taxonomy" id="485915"/>
    <lineage>
        <taxon>Bacteria</taxon>
        <taxon>Pseudomonadati</taxon>
        <taxon>Thermodesulfobacteriota</taxon>
        <taxon>Desulfovibrionia</taxon>
        <taxon>Desulfovibrionales</taxon>
        <taxon>Desulfohalobiaceae</taxon>
        <taxon>Desulfohalobium</taxon>
    </lineage>
</organism>
<protein>
    <recommendedName>
        <fullName evidence="3">Cell division protein FtsL</fullName>
    </recommendedName>
</protein>
<sequence>MIRQYWVLGCLAGMVSALGLCLALVWVNIELVDVSYDLKRLQNSLQENQDLNAKLEVEYNHLLAPARLQTLAQEHGLQPAEQGTVRRLAQ</sequence>
<reference evidence="1 2" key="2">
    <citation type="journal article" date="2010" name="Stand. Genomic Sci.">
        <title>Complete genome sequence of Desulfohalobium retbaense type strain (HR(100)).</title>
        <authorList>
            <person name="Spring S."/>
            <person name="Nolan M."/>
            <person name="Lapidus A."/>
            <person name="Glavina Del Rio T."/>
            <person name="Copeland A."/>
            <person name="Tice H."/>
            <person name="Cheng J.F."/>
            <person name="Lucas S."/>
            <person name="Land M."/>
            <person name="Chen F."/>
            <person name="Bruce D."/>
            <person name="Goodwin L."/>
            <person name="Pitluck S."/>
            <person name="Ivanova N."/>
            <person name="Mavromatis K."/>
            <person name="Mikhailova N."/>
            <person name="Pati A."/>
            <person name="Chen A."/>
            <person name="Palaniappan K."/>
            <person name="Hauser L."/>
            <person name="Chang Y.J."/>
            <person name="Jeffries C.D."/>
            <person name="Munk C."/>
            <person name="Kiss H."/>
            <person name="Chain P."/>
            <person name="Han C."/>
            <person name="Brettin T."/>
            <person name="Detter J.C."/>
            <person name="Schuler E."/>
            <person name="Goker M."/>
            <person name="Rohde M."/>
            <person name="Bristow J."/>
            <person name="Eisen J.A."/>
            <person name="Markowitz V."/>
            <person name="Hugenholtz P."/>
            <person name="Kyrpides N.C."/>
            <person name="Klenk H.P."/>
        </authorList>
    </citation>
    <scope>NUCLEOTIDE SEQUENCE [LARGE SCALE GENOMIC DNA]</scope>
    <source>
        <strain evidence="1 2">DSM 5692</strain>
    </source>
</reference>
<dbReference type="eggNOG" id="ENOG5033KYK">
    <property type="taxonomic scope" value="Bacteria"/>
</dbReference>
<accession>C8X0T4</accession>
<dbReference type="STRING" id="485915.Dret_0739"/>
<name>C8X0T4_DESRD</name>
<dbReference type="HOGENOM" id="CLU_173954_0_0_7"/>
<evidence type="ECO:0000313" key="1">
    <source>
        <dbReference type="EMBL" id="ACV68031.1"/>
    </source>
</evidence>
<dbReference type="RefSeq" id="WP_015751189.1">
    <property type="nucleotide sequence ID" value="NC_013223.1"/>
</dbReference>
<dbReference type="AlphaFoldDB" id="C8X0T4"/>
<dbReference type="OrthoDB" id="5471898at2"/>
<keyword evidence="2" id="KW-1185">Reference proteome</keyword>
<dbReference type="KEGG" id="drt:Dret_0739"/>
<evidence type="ECO:0000313" key="2">
    <source>
        <dbReference type="Proteomes" id="UP000001052"/>
    </source>
</evidence>
<gene>
    <name evidence="1" type="ordered locus">Dret_0739</name>
</gene>